<dbReference type="GO" id="GO:0008017">
    <property type="term" value="F:microtubule binding"/>
    <property type="evidence" value="ECO:0007669"/>
    <property type="project" value="InterPro"/>
</dbReference>
<feature type="compositionally biased region" description="Polar residues" evidence="4">
    <location>
        <begin position="740"/>
        <end position="749"/>
    </location>
</feature>
<organism evidence="7 8">
    <name type="scientific">Zalerion maritima</name>
    <dbReference type="NCBI Taxonomy" id="339359"/>
    <lineage>
        <taxon>Eukaryota</taxon>
        <taxon>Fungi</taxon>
        <taxon>Dikarya</taxon>
        <taxon>Ascomycota</taxon>
        <taxon>Pezizomycotina</taxon>
        <taxon>Sordariomycetes</taxon>
        <taxon>Lulworthiomycetidae</taxon>
        <taxon>Lulworthiales</taxon>
        <taxon>Lulworthiaceae</taxon>
        <taxon>Zalerion</taxon>
    </lineage>
</organism>
<feature type="compositionally biased region" description="Polar residues" evidence="4">
    <location>
        <begin position="174"/>
        <end position="190"/>
    </location>
</feature>
<keyword evidence="2" id="KW-0963">Cytoplasm</keyword>
<gene>
    <name evidence="7" type="ORF">MKZ38_008881</name>
</gene>
<feature type="region of interest" description="Disordered" evidence="4">
    <location>
        <begin position="336"/>
        <end position="359"/>
    </location>
</feature>
<feature type="compositionally biased region" description="Polar residues" evidence="4">
    <location>
        <begin position="1011"/>
        <end position="1021"/>
    </location>
</feature>
<sequence length="1198" mass="135686">MDHPNTRYRSRVLREMAQSRTNPFNSPPSSTGSHGSVSPTMTSVMSFGEPDGESTRKIDDDMSLPSRRHRSARFGPHSVNINTSAIERAFPGWYKGSVDEDAESTLNHSDSEAGSTKENNPPPRPRSVPQMIYSAGGKPRTLSEMQPRVDNESTTSTVLSTTDKMRMNPKDTGRSASMGQLPSRKNTQFQAPKKPHDAAPWHSPATCNKAANTATVDTSMNTMNKTMGSFFLPNLTHVNDFVSGNLKFSAMKNGVPVFVKDGKVFNKIEEEPSQHAKVDNMRIPEDEQKIFVSMDMIKEEIAALQEHHDMLQREAEQLQDDVNQLHSELERLRLQKRSDSALGSDSDRPSSSRLNSQKTKLEDHIATLQMRLDHATRQISLTDIHQSSLSAERDQAIKELASAYEKMKTLEVQVAALKKELESMAQLRVDNEVLRTENKSLRSDNNALREDRESLTKENHSLRTSNRNIAQQHDSLSQDYATVQAELDDLHNSFEAIQSKHQDFEKQQAALREDNESLEHHNERFFQENQKLRHENVMYERKNNDLNDKCDRLQQLIDLLEQETHTQTKTIDAVLELKEENTKLTREVEKLQIQLISQKPKEVDSGLKQENARLNAEVESVRKQAENAQQSSSQLETENTRLRIEVEGLKLRTQRGANSPRADNIKEFYEIKERLSAAEGEIDLLRKEKSALSSKFDSLQARYTALSEDNNRAYRQLDQYQAQFLDMVKQMQKNSDETAKNGNHPTKQVTFAEPPNMDHPKSKIAVSESTATGKTSTGRMEEDFTQQFQFNPSAERTREFTVESNIGSRPAVRRPSRVGDTLDKQTMESDFPARPLSPVTYKPTTAKDATNTDVIPRLDPNMDDAEFKDTMPSDLPPRPAMRPGHARMNSAHTHTLPTMSFDLSNDLPLPTAQWSGAVTSQRYAELKLKSSQAREATRTMDTEKSAAVEESDIEELDEEDIHNPPTMDMTTEDNMTSAFFIDDITIDRQRRSRVKTTEEQKAVVDEDETPVENQPSSQTESVPRHSESAVHIGNGQCSHNAKNCTFCTQMCDQKIDFSTVKNGKKTIQVSRPVPVSDRVLDYTEEPTMRPSRDPGEALAIVIKSLQDEAHHLKKVITATRERYDSLDASVNRRARKQLSKDLHQQMRVLDCKNDQIYALYDVLEGQKRVDQQMSKEQLDVTVCSIMGMTLNEMSVTIA</sequence>
<evidence type="ECO:0000313" key="7">
    <source>
        <dbReference type="EMBL" id="KAJ2904070.1"/>
    </source>
</evidence>
<feature type="compositionally biased region" description="Basic and acidic residues" evidence="4">
    <location>
        <begin position="163"/>
        <end position="173"/>
    </location>
</feature>
<feature type="compositionally biased region" description="Basic and acidic residues" evidence="4">
    <location>
        <begin position="990"/>
        <end position="1004"/>
    </location>
</feature>
<comment type="caution">
    <text evidence="7">The sequence shown here is derived from an EMBL/GenBank/DDBJ whole genome shotgun (WGS) entry which is preliminary data.</text>
</comment>
<evidence type="ECO:0000256" key="1">
    <source>
        <dbReference type="ARBA" id="ARBA00004267"/>
    </source>
</evidence>
<evidence type="ECO:0000313" key="8">
    <source>
        <dbReference type="Proteomes" id="UP001201980"/>
    </source>
</evidence>
<keyword evidence="8" id="KW-1185">Reference proteome</keyword>
<feature type="region of interest" description="Disordered" evidence="4">
    <location>
        <begin position="934"/>
        <end position="971"/>
    </location>
</feature>
<feature type="region of interest" description="Disordered" evidence="4">
    <location>
        <begin position="734"/>
        <end position="886"/>
    </location>
</feature>
<feature type="region of interest" description="Disordered" evidence="4">
    <location>
        <begin position="618"/>
        <end position="638"/>
    </location>
</feature>
<feature type="compositionally biased region" description="Basic and acidic residues" evidence="4">
    <location>
        <begin position="935"/>
        <end position="947"/>
    </location>
</feature>
<feature type="compositionally biased region" description="Polar residues" evidence="4">
    <location>
        <begin position="104"/>
        <end position="119"/>
    </location>
</feature>
<evidence type="ECO:0000256" key="4">
    <source>
        <dbReference type="SAM" id="MobiDB-lite"/>
    </source>
</evidence>
<evidence type="ECO:0000256" key="3">
    <source>
        <dbReference type="ARBA" id="ARBA00023212"/>
    </source>
</evidence>
<dbReference type="PANTHER" id="PTHR19336">
    <property type="entry name" value="UNCHARACTERIZED DUF1167"/>
    <property type="match status" value="1"/>
</dbReference>
<dbReference type="InterPro" id="IPR024957">
    <property type="entry name" value="Cep57_MT-bd_dom"/>
</dbReference>
<feature type="compositionally biased region" description="Basic residues" evidence="4">
    <location>
        <begin position="1"/>
        <end position="11"/>
    </location>
</feature>
<feature type="compositionally biased region" description="Polar residues" evidence="4">
    <location>
        <begin position="152"/>
        <end position="162"/>
    </location>
</feature>
<reference evidence="7" key="1">
    <citation type="submission" date="2022-07" db="EMBL/GenBank/DDBJ databases">
        <title>Draft genome sequence of Zalerion maritima ATCC 34329, a (micro)plastics degrading marine fungus.</title>
        <authorList>
            <person name="Paco A."/>
            <person name="Goncalves M.F.M."/>
            <person name="Rocha-Santos T.A.P."/>
            <person name="Alves A."/>
        </authorList>
    </citation>
    <scope>NUCLEOTIDE SEQUENCE</scope>
    <source>
        <strain evidence="7">ATCC 34329</strain>
    </source>
</reference>
<dbReference type="Gene3D" id="1.20.5.170">
    <property type="match status" value="1"/>
</dbReference>
<proteinExistence type="predicted"/>
<dbReference type="AlphaFoldDB" id="A0AAD5RTY6"/>
<name>A0AAD5RTY6_9PEZI</name>
<dbReference type="InterPro" id="IPR025925">
    <property type="entry name" value="PPC89_CLD"/>
</dbReference>
<dbReference type="PANTHER" id="PTHR19336:SF9">
    <property type="entry name" value="SPINDLE POLE BODY PROTEIN PPC89"/>
    <property type="match status" value="1"/>
</dbReference>
<dbReference type="InterPro" id="IPR051756">
    <property type="entry name" value="Centrosomal_MT-associated"/>
</dbReference>
<feature type="compositionally biased region" description="Polar residues" evidence="4">
    <location>
        <begin position="785"/>
        <end position="794"/>
    </location>
</feature>
<accession>A0AAD5RTY6</accession>
<feature type="compositionally biased region" description="Polar residues" evidence="4">
    <location>
        <begin position="18"/>
        <end position="45"/>
    </location>
</feature>
<dbReference type="Pfam" id="PF14197">
    <property type="entry name" value="Cep57_CLD_2"/>
    <property type="match status" value="1"/>
</dbReference>
<evidence type="ECO:0000259" key="5">
    <source>
        <dbReference type="Pfam" id="PF06657"/>
    </source>
</evidence>
<feature type="domain" description="PPC89 centrosome localisation" evidence="6">
    <location>
        <begin position="361"/>
        <end position="424"/>
    </location>
</feature>
<evidence type="ECO:0000259" key="6">
    <source>
        <dbReference type="Pfam" id="PF14197"/>
    </source>
</evidence>
<feature type="domain" description="Cep57 centrosome microtubule-binding" evidence="5">
    <location>
        <begin position="1086"/>
        <end position="1162"/>
    </location>
</feature>
<feature type="region of interest" description="Disordered" evidence="4">
    <location>
        <begin position="101"/>
        <end position="206"/>
    </location>
</feature>
<dbReference type="Proteomes" id="UP001201980">
    <property type="component" value="Unassembled WGS sequence"/>
</dbReference>
<feature type="compositionally biased region" description="Polar residues" evidence="4">
    <location>
        <begin position="626"/>
        <end position="637"/>
    </location>
</feature>
<feature type="compositionally biased region" description="Acidic residues" evidence="4">
    <location>
        <begin position="949"/>
        <end position="960"/>
    </location>
</feature>
<dbReference type="EMBL" id="JAKWBI020000063">
    <property type="protein sequence ID" value="KAJ2904070.1"/>
    <property type="molecule type" value="Genomic_DNA"/>
</dbReference>
<feature type="region of interest" description="Disordered" evidence="4">
    <location>
        <begin position="1"/>
        <end position="76"/>
    </location>
</feature>
<dbReference type="Pfam" id="PF06657">
    <property type="entry name" value="Cep57_MT_bd"/>
    <property type="match status" value="1"/>
</dbReference>
<feature type="region of interest" description="Disordered" evidence="4">
    <location>
        <begin position="990"/>
        <end position="1027"/>
    </location>
</feature>
<feature type="compositionally biased region" description="Polar residues" evidence="4">
    <location>
        <begin position="767"/>
        <end position="778"/>
    </location>
</feature>
<evidence type="ECO:0000256" key="2">
    <source>
        <dbReference type="ARBA" id="ARBA00022490"/>
    </source>
</evidence>
<keyword evidence="3" id="KW-0206">Cytoskeleton</keyword>
<dbReference type="GO" id="GO:0005815">
    <property type="term" value="C:microtubule organizing center"/>
    <property type="evidence" value="ECO:0007669"/>
    <property type="project" value="UniProtKB-SubCell"/>
</dbReference>
<protein>
    <submittedName>
        <fullName evidence="7">Uncharacterized protein</fullName>
    </submittedName>
</protein>
<comment type="subcellular location">
    <subcellularLocation>
        <location evidence="1">Cytoplasm</location>
        <location evidence="1">Cytoskeleton</location>
        <location evidence="1">Microtubule organizing center</location>
    </subcellularLocation>
</comment>
<feature type="compositionally biased region" description="Basic and acidic residues" evidence="4">
    <location>
        <begin position="336"/>
        <end position="350"/>
    </location>
</feature>